<dbReference type="HAMAP" id="MF_00530">
    <property type="entry name" value="ATP_synth_epsil_bac"/>
    <property type="match status" value="1"/>
</dbReference>
<evidence type="ECO:0000256" key="11">
    <source>
        <dbReference type="ARBA" id="ARBA00030215"/>
    </source>
</evidence>
<keyword evidence="13" id="KW-1003">Cell membrane</keyword>
<evidence type="ECO:0000256" key="1">
    <source>
        <dbReference type="ARBA" id="ARBA00003543"/>
    </source>
</evidence>
<keyword evidence="6 13" id="KW-0813">Transport</keyword>
<evidence type="ECO:0000256" key="10">
    <source>
        <dbReference type="ARBA" id="ARBA00023310"/>
    </source>
</evidence>
<comment type="subcellular location">
    <subcellularLocation>
        <location evidence="13">Cell membrane</location>
        <topology evidence="13">Peripheral membrane protein</topology>
    </subcellularLocation>
    <subcellularLocation>
        <location evidence="2">Endomembrane system</location>
        <topology evidence="2">Peripheral membrane protein</topology>
    </subcellularLocation>
</comment>
<dbReference type="RefSeq" id="WP_006451320.1">
    <property type="nucleotide sequence ID" value="NZ_CP018728.1"/>
</dbReference>
<name>A0A6V7BXA0_9XANT</name>
<evidence type="ECO:0000256" key="7">
    <source>
        <dbReference type="ARBA" id="ARBA00023065"/>
    </source>
</evidence>
<evidence type="ECO:0000313" key="16">
    <source>
        <dbReference type="EMBL" id="CAD0306990.1"/>
    </source>
</evidence>
<dbReference type="EMBL" id="LR828253">
    <property type="protein sequence ID" value="CAD0306983.1"/>
    <property type="molecule type" value="Genomic_DNA"/>
</dbReference>
<sequence length="148" mass="15818">MAAANEQVSNTSTAHSLQLDIVSLSGALWSGEVREVSLPGSEGRFGVMARHTPLLTILAEGMLHIHPVSGEPLQIYVCGGYVEVQPDKVFVLADLAARSEDLDQARAEAARAAVTSPLATSLTDTAYAQVHMELLHRYSANLRHGASR</sequence>
<dbReference type="GO" id="GO:0045259">
    <property type="term" value="C:proton-transporting ATP synthase complex"/>
    <property type="evidence" value="ECO:0007669"/>
    <property type="project" value="UniProtKB-KW"/>
</dbReference>
<dbReference type="GO" id="GO:0012505">
    <property type="term" value="C:endomembrane system"/>
    <property type="evidence" value="ECO:0007669"/>
    <property type="project" value="UniProtKB-SubCell"/>
</dbReference>
<evidence type="ECO:0000256" key="14">
    <source>
        <dbReference type="RuleBase" id="RU003656"/>
    </source>
</evidence>
<dbReference type="InterPro" id="IPR001469">
    <property type="entry name" value="ATP_synth_F1_dsu/esu"/>
</dbReference>
<evidence type="ECO:0000259" key="15">
    <source>
        <dbReference type="Pfam" id="PF02823"/>
    </source>
</evidence>
<dbReference type="PANTHER" id="PTHR13822:SF10">
    <property type="entry name" value="ATP SYNTHASE EPSILON CHAIN, CHLOROPLASTIC"/>
    <property type="match status" value="1"/>
</dbReference>
<evidence type="ECO:0000256" key="4">
    <source>
        <dbReference type="ARBA" id="ARBA00011648"/>
    </source>
</evidence>
<comment type="function">
    <text evidence="1 13">Produces ATP from ADP in the presence of a proton gradient across the membrane.</text>
</comment>
<organism evidence="16">
    <name type="scientific">Xanthomonas hortorum pv. gardneri</name>
    <dbReference type="NCBI Taxonomy" id="2754056"/>
    <lineage>
        <taxon>Bacteria</taxon>
        <taxon>Pseudomonadati</taxon>
        <taxon>Pseudomonadota</taxon>
        <taxon>Gammaproteobacteria</taxon>
        <taxon>Lysobacterales</taxon>
        <taxon>Lysobacteraceae</taxon>
        <taxon>Xanthomonas</taxon>
    </lineage>
</organism>
<evidence type="ECO:0000256" key="3">
    <source>
        <dbReference type="ARBA" id="ARBA00005712"/>
    </source>
</evidence>
<evidence type="ECO:0000256" key="8">
    <source>
        <dbReference type="ARBA" id="ARBA00023136"/>
    </source>
</evidence>
<keyword evidence="8 13" id="KW-0472">Membrane</keyword>
<dbReference type="SUPFAM" id="SSF51344">
    <property type="entry name" value="Epsilon subunit of F1F0-ATP synthase N-terminal domain"/>
    <property type="match status" value="1"/>
</dbReference>
<feature type="domain" description="ATP synthase F1 complex delta/epsilon subunit N-terminal" evidence="15">
    <location>
        <begin position="17"/>
        <end position="95"/>
    </location>
</feature>
<evidence type="ECO:0000256" key="6">
    <source>
        <dbReference type="ARBA" id="ARBA00022448"/>
    </source>
</evidence>
<dbReference type="GO" id="GO:0046933">
    <property type="term" value="F:proton-transporting ATP synthase activity, rotational mechanism"/>
    <property type="evidence" value="ECO:0007669"/>
    <property type="project" value="UniProtKB-UniRule"/>
</dbReference>
<accession>A0A6V7BXA0</accession>
<reference evidence="16" key="1">
    <citation type="submission" date="2020-07" db="EMBL/GenBank/DDBJ databases">
        <authorList>
            <person name="Pothier F. J."/>
        </authorList>
    </citation>
    <scope>NUCLEOTIDE SEQUENCE</scope>
    <source>
        <strain evidence="16">CFBP 8129</strain>
    </source>
</reference>
<comment type="similarity">
    <text evidence="3 13 14">Belongs to the ATPase epsilon chain family.</text>
</comment>
<dbReference type="Pfam" id="PF02823">
    <property type="entry name" value="ATP-synt_DE_N"/>
    <property type="match status" value="1"/>
</dbReference>
<keyword evidence="9 13" id="KW-0139">CF(1)</keyword>
<dbReference type="EMBL" id="LR828253">
    <property type="protein sequence ID" value="CAD0306990.1"/>
    <property type="molecule type" value="Genomic_DNA"/>
</dbReference>
<dbReference type="NCBIfam" id="TIGR01216">
    <property type="entry name" value="ATP_synt_epsi"/>
    <property type="match status" value="1"/>
</dbReference>
<gene>
    <name evidence="16" type="primary">atpC_1</name>
    <name evidence="13" type="synonym">atpC</name>
    <name evidence="16" type="ORF">CFBP8129_07710</name>
</gene>
<evidence type="ECO:0000256" key="5">
    <source>
        <dbReference type="ARBA" id="ARBA00014480"/>
    </source>
</evidence>
<evidence type="ECO:0000256" key="9">
    <source>
        <dbReference type="ARBA" id="ARBA00023196"/>
    </source>
</evidence>
<dbReference type="InterPro" id="IPR036771">
    <property type="entry name" value="ATPsynth_dsu/esu_N"/>
</dbReference>
<dbReference type="PANTHER" id="PTHR13822">
    <property type="entry name" value="ATP SYNTHASE DELTA/EPSILON CHAIN"/>
    <property type="match status" value="1"/>
</dbReference>
<evidence type="ECO:0000256" key="12">
    <source>
        <dbReference type="ARBA" id="ARBA00031795"/>
    </source>
</evidence>
<dbReference type="GO" id="GO:0005886">
    <property type="term" value="C:plasma membrane"/>
    <property type="evidence" value="ECO:0007669"/>
    <property type="project" value="UniProtKB-SubCell"/>
</dbReference>
<dbReference type="InterPro" id="IPR020546">
    <property type="entry name" value="ATP_synth_F1_dsu/esu_N"/>
</dbReference>
<keyword evidence="13" id="KW-0375">Hydrogen ion transport</keyword>
<dbReference type="GO" id="GO:0005524">
    <property type="term" value="F:ATP binding"/>
    <property type="evidence" value="ECO:0007669"/>
    <property type="project" value="UniProtKB-UniRule"/>
</dbReference>
<evidence type="ECO:0000256" key="2">
    <source>
        <dbReference type="ARBA" id="ARBA00004184"/>
    </source>
</evidence>
<proteinExistence type="inferred from homology"/>
<evidence type="ECO:0000256" key="13">
    <source>
        <dbReference type="HAMAP-Rule" id="MF_00530"/>
    </source>
</evidence>
<comment type="subunit">
    <text evidence="4 13 14">F-type ATPases have 2 components, CF(1) - the catalytic core - and CF(0) - the membrane proton channel. CF(1) has five subunits: alpha(3), beta(3), gamma(1), delta(1), epsilon(1). CF(0) has three main subunits: a, b and c.</text>
</comment>
<dbReference type="Gene3D" id="2.60.15.10">
    <property type="entry name" value="F0F1 ATP synthase delta/epsilon subunit, N-terminal"/>
    <property type="match status" value="1"/>
</dbReference>
<keyword evidence="10 13" id="KW-0066">ATP synthesis</keyword>
<protein>
    <recommendedName>
        <fullName evidence="5 13">ATP synthase epsilon chain</fullName>
    </recommendedName>
    <alternativeName>
        <fullName evidence="12 13">ATP synthase F1 sector epsilon subunit</fullName>
    </alternativeName>
    <alternativeName>
        <fullName evidence="11 13">F-ATPase epsilon subunit</fullName>
    </alternativeName>
</protein>
<keyword evidence="7 13" id="KW-0406">Ion transport</keyword>
<dbReference type="AlphaFoldDB" id="A0A6V7BXA0"/>
<dbReference type="CDD" id="cd12152">
    <property type="entry name" value="F1-ATPase_delta"/>
    <property type="match status" value="1"/>
</dbReference>